<feature type="compositionally biased region" description="Basic residues" evidence="1">
    <location>
        <begin position="1036"/>
        <end position="1048"/>
    </location>
</feature>
<feature type="region of interest" description="Disordered" evidence="1">
    <location>
        <begin position="1036"/>
        <end position="1109"/>
    </location>
</feature>
<comment type="caution">
    <text evidence="4">The sequence shown here is derived from an EMBL/GenBank/DDBJ whole genome shotgun (WGS) entry which is preliminary data.</text>
</comment>
<dbReference type="InterPro" id="IPR036047">
    <property type="entry name" value="F-box-like_dom_sf"/>
</dbReference>
<feature type="compositionally biased region" description="Basic and acidic residues" evidence="1">
    <location>
        <begin position="752"/>
        <end position="764"/>
    </location>
</feature>
<feature type="region of interest" description="Disordered" evidence="1">
    <location>
        <begin position="1"/>
        <end position="122"/>
    </location>
</feature>
<evidence type="ECO:0000259" key="3">
    <source>
        <dbReference type="Pfam" id="PF25422"/>
    </source>
</evidence>
<feature type="compositionally biased region" description="Low complexity" evidence="1">
    <location>
        <begin position="94"/>
        <end position="110"/>
    </location>
</feature>
<evidence type="ECO:0008006" key="6">
    <source>
        <dbReference type="Google" id="ProtNLM"/>
    </source>
</evidence>
<feature type="domain" description="DUF7892" evidence="3">
    <location>
        <begin position="842"/>
        <end position="1000"/>
    </location>
</feature>
<evidence type="ECO:0000313" key="4">
    <source>
        <dbReference type="EMBL" id="KAK0322747.1"/>
    </source>
</evidence>
<feature type="compositionally biased region" description="Basic and acidic residues" evidence="1">
    <location>
        <begin position="1057"/>
        <end position="1066"/>
    </location>
</feature>
<dbReference type="SUPFAM" id="SSF81383">
    <property type="entry name" value="F-box domain"/>
    <property type="match status" value="1"/>
</dbReference>
<dbReference type="Pfam" id="PF25422">
    <property type="entry name" value="DUF7892"/>
    <property type="match status" value="1"/>
</dbReference>
<feature type="compositionally biased region" description="Basic and acidic residues" evidence="1">
    <location>
        <begin position="29"/>
        <end position="41"/>
    </location>
</feature>
<evidence type="ECO:0000313" key="5">
    <source>
        <dbReference type="Proteomes" id="UP001168146"/>
    </source>
</evidence>
<feature type="region of interest" description="Disordered" evidence="1">
    <location>
        <begin position="1187"/>
        <end position="1246"/>
    </location>
</feature>
<feature type="region of interest" description="Disordered" evidence="1">
    <location>
        <begin position="1421"/>
        <end position="1448"/>
    </location>
</feature>
<accession>A0AAN6FRC5</accession>
<organism evidence="4 5">
    <name type="scientific">Friedmanniomyces endolithicus</name>
    <dbReference type="NCBI Taxonomy" id="329885"/>
    <lineage>
        <taxon>Eukaryota</taxon>
        <taxon>Fungi</taxon>
        <taxon>Dikarya</taxon>
        <taxon>Ascomycota</taxon>
        <taxon>Pezizomycotina</taxon>
        <taxon>Dothideomycetes</taxon>
        <taxon>Dothideomycetidae</taxon>
        <taxon>Mycosphaerellales</taxon>
        <taxon>Teratosphaeriaceae</taxon>
        <taxon>Friedmanniomyces</taxon>
    </lineage>
</organism>
<proteinExistence type="predicted"/>
<dbReference type="InterPro" id="IPR001810">
    <property type="entry name" value="F-box_dom"/>
</dbReference>
<feature type="region of interest" description="Disordered" evidence="1">
    <location>
        <begin position="752"/>
        <end position="781"/>
    </location>
</feature>
<protein>
    <recommendedName>
        <fullName evidence="6">F-box domain-containing protein</fullName>
    </recommendedName>
</protein>
<dbReference type="Gene3D" id="1.20.1280.50">
    <property type="match status" value="1"/>
</dbReference>
<name>A0AAN6FRC5_9PEZI</name>
<sequence>MDDEDSRSGSETPSSEEDFYGTESPRGVEMGRPRLPLKDGMVDSVQDTLKPHGHTSGNRFEGAPAPEAKQSTSKDNFHMSGTAEGTDAGDNGTSSSEMDVSASSRSSSPESRVEGLPQAGAKRKFVDAAETVKEPNNGLQGNATKKSRLSLTPSPVINTVSPAERLPTELWQHIFLRLSPATLSRCLRVSKTFQTYLTRTKARPAAKKDQKKVRILDSSVLWTEARKNHFMNMPRPLSDHTEWSMLQLIGGSTCQFCRRPPVLAPATSPFNSGPGPDGVRIIWPFGVRTCGHCWERNTLKDVEILVSPAAALRFGLAYAFRTPDLHFVPEVQRQQPGGIPSHLRVAKVYYNPHVQGILEEHDEIQGYGDGAAAEWQKGLATKGKDKMTEAARWERWEQQLHNRTDLARVLREYDLASFPRHIEAAQGRSARVSNTQPLAHTNGTHTLPQPVHGIVPNGHVTSMQAPYPHSQQLPRPVRSAHEVEESRAARKADIERRCMELEPPLTPSVLQYIESFQAAMQITTAMNEAQWEMLRLRLLAQREPAELLEHQRATQLAALQAAVPSTASEEAFLKPAKEIYDRDYEQAQEPLRKQLGEYATELINGQWHGGQGLDRDTVTSFATRVLLHVHMRYLEDVAAGALPATGRAKRAFDKQGTPTPEPFLSLDNMKWVHDNKVRIHTDQHRREMFICAGCAEERKPKWFAFEGLIQHYGAKHTTAFSRGNIVVHWQTADWPIDPPFCTDPALWTKQDRKVVDRKARDKRGTPHQSSHGGGFTPPSPDMPLLENPMFIPSTRHPGTSNGFRYVQPGHLAEQVHWAVPTGSQLDHSYQSRALSQPAADPDVQLNQLSADAREVWDTLSGVKDFMECIRIHTVLYHVVLRFRKRFMVKPNLDLLTDALATNVLIRPMKNAHGLACKICVAAQTDGSAAHQSYYARTRNVKLWNASSLISHFKIMHQPHEGAGGLDWAEDMIELPETQLVSDLIRVPGMDDEKLALVAAAFPGAFPQPLPKIGLVTEAPPDVGPDSGLANRLLDRLHKKQPQSKKRKGQQANGTSRNGREGSRDLPEPGEDEYDPRKPMYTSKEEDPMAKFDSDVARKTSAPSRVASGGPAFHLAPETLAALSGLTGTVGPPQHMRLPERSPSVGRAEHMTVGSVNRAANGTATQPPDISAILASLTGHLQPVSNATQSSIADDHHAGSAPRPSNGHPYPQVHEAPITFRPSSRRSSGRYVPEATYRTSASPPRHDPQDLQATLVHNARLYQQTQHVQPGYMEMPIYAAQPQQFSPPRYRYLYKDEQPQPQQQQPMYSHPAPAYGDPSPIQYMPLPEQHRQYGYEQRPAPPPKPIYVDEYGRPVELIPIPIDAAHAPLQYAPHHYDQQQMQYAQRPGPAHVPIAAYGQAPPPHYQPMYAATGGRQQEVYYEPASPAGGYPARYASVHDDGGRSPVPRV</sequence>
<evidence type="ECO:0000259" key="2">
    <source>
        <dbReference type="Pfam" id="PF12937"/>
    </source>
</evidence>
<dbReference type="InterPro" id="IPR057214">
    <property type="entry name" value="DUF7892"/>
</dbReference>
<gene>
    <name evidence="4" type="ORF">LTR82_006204</name>
</gene>
<dbReference type="EMBL" id="JASUXU010000015">
    <property type="protein sequence ID" value="KAK0322747.1"/>
    <property type="molecule type" value="Genomic_DNA"/>
</dbReference>
<evidence type="ECO:0000256" key="1">
    <source>
        <dbReference type="SAM" id="MobiDB-lite"/>
    </source>
</evidence>
<dbReference type="Proteomes" id="UP001168146">
    <property type="component" value="Unassembled WGS sequence"/>
</dbReference>
<dbReference type="Pfam" id="PF12937">
    <property type="entry name" value="F-box-like"/>
    <property type="match status" value="1"/>
</dbReference>
<reference evidence="4" key="1">
    <citation type="submission" date="2021-12" db="EMBL/GenBank/DDBJ databases">
        <title>Black yeast isolated from Biological Soil Crust.</title>
        <authorList>
            <person name="Kurbessoian T."/>
        </authorList>
    </citation>
    <scope>NUCLEOTIDE SEQUENCE</scope>
    <source>
        <strain evidence="4">CCFEE 5208</strain>
    </source>
</reference>
<dbReference type="CDD" id="cd09917">
    <property type="entry name" value="F-box_SF"/>
    <property type="match status" value="1"/>
</dbReference>
<feature type="domain" description="F-box" evidence="2">
    <location>
        <begin position="164"/>
        <end position="195"/>
    </location>
</feature>
<feature type="compositionally biased region" description="Basic and acidic residues" evidence="1">
    <location>
        <begin position="1074"/>
        <end position="1097"/>
    </location>
</feature>